<dbReference type="PANTHER" id="PTHR34846">
    <property type="entry name" value="4-CARBOXYMUCONOLACTONE DECARBOXYLASE FAMILY PROTEIN (AFU_ORTHOLOGUE AFUA_6G11590)"/>
    <property type="match status" value="1"/>
</dbReference>
<dbReference type="EMBL" id="CP000828">
    <property type="protein sequence ID" value="ABW25204.1"/>
    <property type="molecule type" value="Genomic_DNA"/>
</dbReference>
<dbReference type="SUPFAM" id="SSF69118">
    <property type="entry name" value="AhpD-like"/>
    <property type="match status" value="1"/>
</dbReference>
<feature type="domain" description="Carboxymuconolactone decarboxylase-like" evidence="1">
    <location>
        <begin position="12"/>
        <end position="93"/>
    </location>
</feature>
<dbReference type="Gene3D" id="1.20.1290.10">
    <property type="entry name" value="AhpD-like"/>
    <property type="match status" value="1"/>
</dbReference>
<accession>B0C6B0</accession>
<name>B0C6B0_ACAM1</name>
<dbReference type="eggNOG" id="COG2128">
    <property type="taxonomic scope" value="Bacteria"/>
</dbReference>
<keyword evidence="3" id="KW-1185">Reference proteome</keyword>
<reference evidence="2 3" key="1">
    <citation type="journal article" date="2008" name="Proc. Natl. Acad. Sci. U.S.A.">
        <title>Niche adaptation and genome expansion in the chlorophyll d-producing cyanobacterium Acaryochloris marina.</title>
        <authorList>
            <person name="Swingley W.D."/>
            <person name="Chen M."/>
            <person name="Cheung P.C."/>
            <person name="Conrad A.L."/>
            <person name="Dejesa L.C."/>
            <person name="Hao J."/>
            <person name="Honchak B.M."/>
            <person name="Karbach L.E."/>
            <person name="Kurdoglu A."/>
            <person name="Lahiri S."/>
            <person name="Mastrian S.D."/>
            <person name="Miyashita H."/>
            <person name="Page L."/>
            <person name="Ramakrishna P."/>
            <person name="Satoh S."/>
            <person name="Sattley W.M."/>
            <person name="Shimada Y."/>
            <person name="Taylor H.L."/>
            <person name="Tomo T."/>
            <person name="Tsuchiya T."/>
            <person name="Wang Z.T."/>
            <person name="Raymond J."/>
            <person name="Mimuro M."/>
            <person name="Blankenship R.E."/>
            <person name="Touchman J.W."/>
        </authorList>
    </citation>
    <scope>NUCLEOTIDE SEQUENCE [LARGE SCALE GENOMIC DNA]</scope>
    <source>
        <strain evidence="3">MBIC 11017</strain>
    </source>
</reference>
<dbReference type="InterPro" id="IPR029032">
    <property type="entry name" value="AhpD-like"/>
</dbReference>
<evidence type="ECO:0000313" key="2">
    <source>
        <dbReference type="EMBL" id="ABW25204.1"/>
    </source>
</evidence>
<dbReference type="HOGENOM" id="CLU_082760_6_0_3"/>
<dbReference type="OrthoDB" id="9801997at2"/>
<dbReference type="NCBIfam" id="TIGR00778">
    <property type="entry name" value="ahpD_dom"/>
    <property type="match status" value="1"/>
</dbReference>
<sequence>MTQRFDFSQSDPKAHQAMLGLEAYLRQCGLPPQLLHLIKTRASQLNGCAFCIDMHTKEARADGESEQRLYALSAWAETPFFTPAERAALALTEVVTRISEQAVPDAVYAEACQHYSEAEVTQLLIAIVTINSWNRLVIASQVLPGSYTVPVAA</sequence>
<protein>
    <submittedName>
        <fullName evidence="2">4-carboxymuconolactone decarboxylase domain protein</fullName>
    </submittedName>
</protein>
<dbReference type="AlphaFoldDB" id="B0C6B0"/>
<dbReference type="PANTHER" id="PTHR34846:SF10">
    <property type="entry name" value="CYTOPLASMIC PROTEIN"/>
    <property type="match status" value="1"/>
</dbReference>
<evidence type="ECO:0000313" key="3">
    <source>
        <dbReference type="Proteomes" id="UP000000268"/>
    </source>
</evidence>
<dbReference type="KEGG" id="amr:AM1_0117"/>
<dbReference type="InterPro" id="IPR003779">
    <property type="entry name" value="CMD-like"/>
</dbReference>
<organism evidence="2 3">
    <name type="scientific">Acaryochloris marina (strain MBIC 11017)</name>
    <dbReference type="NCBI Taxonomy" id="329726"/>
    <lineage>
        <taxon>Bacteria</taxon>
        <taxon>Bacillati</taxon>
        <taxon>Cyanobacteriota</taxon>
        <taxon>Cyanophyceae</taxon>
        <taxon>Acaryochloridales</taxon>
        <taxon>Acaryochloridaceae</taxon>
        <taxon>Acaryochloris</taxon>
    </lineage>
</organism>
<dbReference type="RefSeq" id="WP_012160823.1">
    <property type="nucleotide sequence ID" value="NC_009925.1"/>
</dbReference>
<dbReference type="InterPro" id="IPR004675">
    <property type="entry name" value="AhpD_core"/>
</dbReference>
<proteinExistence type="predicted"/>
<evidence type="ECO:0000259" key="1">
    <source>
        <dbReference type="Pfam" id="PF02627"/>
    </source>
</evidence>
<dbReference type="Proteomes" id="UP000000268">
    <property type="component" value="Chromosome"/>
</dbReference>
<gene>
    <name evidence="2" type="ordered locus">AM1_0117</name>
</gene>
<dbReference type="STRING" id="329726.AM1_0117"/>
<dbReference type="GO" id="GO:0051920">
    <property type="term" value="F:peroxiredoxin activity"/>
    <property type="evidence" value="ECO:0007669"/>
    <property type="project" value="InterPro"/>
</dbReference>
<dbReference type="Pfam" id="PF02627">
    <property type="entry name" value="CMD"/>
    <property type="match status" value="1"/>
</dbReference>